<dbReference type="EMBL" id="AEBR01000025">
    <property type="protein sequence ID" value="EFM83481.1"/>
    <property type="molecule type" value="Genomic_DNA"/>
</dbReference>
<dbReference type="InterPro" id="IPR006015">
    <property type="entry name" value="Universal_stress_UspA"/>
</dbReference>
<dbReference type="InterPro" id="IPR014729">
    <property type="entry name" value="Rossmann-like_a/b/a_fold"/>
</dbReference>
<dbReference type="PANTHER" id="PTHR46268">
    <property type="entry name" value="STRESS RESPONSE PROTEIN NHAX"/>
    <property type="match status" value="1"/>
</dbReference>
<name>A0A125W846_ENTFL</name>
<comment type="similarity">
    <text evidence="1 2">Belongs to the universal stress protein A family.</text>
</comment>
<accession>A0A125W846</accession>
<proteinExistence type="inferred from homology"/>
<dbReference type="CDD" id="cd00293">
    <property type="entry name" value="USP-like"/>
    <property type="match status" value="1"/>
</dbReference>
<dbReference type="AlphaFoldDB" id="A0A125W846"/>
<dbReference type="Proteomes" id="UP000004846">
    <property type="component" value="Unassembled WGS sequence"/>
</dbReference>
<dbReference type="PIRSF" id="PIRSF006276">
    <property type="entry name" value="UspA"/>
    <property type="match status" value="1"/>
</dbReference>
<dbReference type="SUPFAM" id="SSF52402">
    <property type="entry name" value="Adenine nucleotide alpha hydrolases-like"/>
    <property type="match status" value="1"/>
</dbReference>
<organism evidence="4 5">
    <name type="scientific">Enterococcus faecalis TX4248</name>
    <dbReference type="NCBI Taxonomy" id="749495"/>
    <lineage>
        <taxon>Bacteria</taxon>
        <taxon>Bacillati</taxon>
        <taxon>Bacillota</taxon>
        <taxon>Bacilli</taxon>
        <taxon>Lactobacillales</taxon>
        <taxon>Enterococcaceae</taxon>
        <taxon>Enterococcus</taxon>
    </lineage>
</organism>
<comment type="subcellular location">
    <subcellularLocation>
        <location evidence="2">Cytoplasm</location>
    </subcellularLocation>
</comment>
<dbReference type="HOGENOM" id="CLU_049301_16_0_9"/>
<reference evidence="4 5" key="1">
    <citation type="submission" date="2010-07" db="EMBL/GenBank/DDBJ databases">
        <authorList>
            <person name="Sid Ahmed O."/>
        </authorList>
    </citation>
    <scope>NUCLEOTIDE SEQUENCE [LARGE SCALE GENOMIC DNA]</scope>
    <source>
        <strain evidence="4 5">TX4248</strain>
    </source>
</reference>
<feature type="domain" description="UspA" evidence="3">
    <location>
        <begin position="18"/>
        <end position="157"/>
    </location>
</feature>
<evidence type="ECO:0000313" key="5">
    <source>
        <dbReference type="Proteomes" id="UP000004846"/>
    </source>
</evidence>
<evidence type="ECO:0000256" key="1">
    <source>
        <dbReference type="ARBA" id="ARBA00008791"/>
    </source>
</evidence>
<sequence>MLVLILNLVKEADKMSVYQHILVALDGSDQSEKAFHEAVRIAKEEQATLYLATIINDAEFTTSPFSFEELYDLEKHKSEEMLTEKAKQASEIGVKTVKKIVELGSPKRYLANTISENYAIDLIVLGATGRGAIQRTLIGSTTDYVVNHALCNVLVVR</sequence>
<evidence type="ECO:0000313" key="4">
    <source>
        <dbReference type="EMBL" id="EFM83481.1"/>
    </source>
</evidence>
<keyword evidence="2" id="KW-0963">Cytoplasm</keyword>
<dbReference type="GO" id="GO:0005737">
    <property type="term" value="C:cytoplasm"/>
    <property type="evidence" value="ECO:0007669"/>
    <property type="project" value="UniProtKB-SubCell"/>
</dbReference>
<dbReference type="Gene3D" id="3.40.50.620">
    <property type="entry name" value="HUPs"/>
    <property type="match status" value="1"/>
</dbReference>
<dbReference type="InterPro" id="IPR006016">
    <property type="entry name" value="UspA"/>
</dbReference>
<evidence type="ECO:0000256" key="2">
    <source>
        <dbReference type="PIRNR" id="PIRNR006276"/>
    </source>
</evidence>
<dbReference type="PANTHER" id="PTHR46268:SF6">
    <property type="entry name" value="UNIVERSAL STRESS PROTEIN UP12"/>
    <property type="match status" value="1"/>
</dbReference>
<protein>
    <recommendedName>
        <fullName evidence="2">Universal stress protein</fullName>
    </recommendedName>
</protein>
<comment type="caution">
    <text evidence="4">The sequence shown here is derived from an EMBL/GenBank/DDBJ whole genome shotgun (WGS) entry which is preliminary data.</text>
</comment>
<dbReference type="PRINTS" id="PR01438">
    <property type="entry name" value="UNVRSLSTRESS"/>
</dbReference>
<dbReference type="Pfam" id="PF00582">
    <property type="entry name" value="Usp"/>
    <property type="match status" value="1"/>
</dbReference>
<gene>
    <name evidence="4" type="ORF">HMPREF9498_00939</name>
</gene>
<evidence type="ECO:0000259" key="3">
    <source>
        <dbReference type="Pfam" id="PF00582"/>
    </source>
</evidence>